<keyword evidence="5" id="KW-0460">Magnesium</keyword>
<dbReference type="HAMAP" id="MF_00277">
    <property type="entry name" value="PII_uridylyl_transf"/>
    <property type="match status" value="1"/>
</dbReference>
<feature type="domain" description="HD" evidence="8">
    <location>
        <begin position="505"/>
        <end position="627"/>
    </location>
</feature>
<dbReference type="AlphaFoldDB" id="A0A3B0U0L1"/>
<dbReference type="PANTHER" id="PTHR47320">
    <property type="entry name" value="BIFUNCTIONAL URIDYLYLTRANSFERASE/URIDYLYL-REMOVING ENZYME"/>
    <property type="match status" value="1"/>
</dbReference>
<dbReference type="Gene3D" id="1.10.3090.10">
    <property type="entry name" value="cca-adding enzyme, domain 2"/>
    <property type="match status" value="1"/>
</dbReference>
<evidence type="ECO:0000313" key="9">
    <source>
        <dbReference type="EMBL" id="VAW24395.1"/>
    </source>
</evidence>
<dbReference type="PIRSF" id="PIRSF006288">
    <property type="entry name" value="PII_uridyltransf"/>
    <property type="match status" value="1"/>
</dbReference>
<dbReference type="Pfam" id="PF01966">
    <property type="entry name" value="HD"/>
    <property type="match status" value="1"/>
</dbReference>
<dbReference type="InterPro" id="IPR002912">
    <property type="entry name" value="ACT_dom"/>
</dbReference>
<evidence type="ECO:0000256" key="4">
    <source>
        <dbReference type="ARBA" id="ARBA00022801"/>
    </source>
</evidence>
<keyword evidence="4" id="KW-0378">Hydrolase</keyword>
<dbReference type="NCBIfam" id="NF003467">
    <property type="entry name" value="PRK05092.1"/>
    <property type="match status" value="1"/>
</dbReference>
<sequence>MVMIEQIKTKKPATVFSLTDSKQIIARLLEKIGADDPASPSSRSLFLQLLKDELEKARQSTEIDLLANRRGVRCAQNLSLTEDEIIRSILTFAVDYVFLSDRQKSGQQKTHDICIAAVGGYGRGTLAPGSDIDLLFILPSQPCEHCQAIIEYVLYMLWDLGQKVGHAVRTMNECLLMAKTDMTVRTATLESRFLVGNLSLFQTLVERFKVEIIAGTGPQFIDAKLAERDVRHEAYGNTRYVVEPNIKDGKGGLRDLNTLFWIGKYFYSVNSNAELVEKGVFTRSELRVFEKAEDFLWSVRCHLHFLTGRAEEKLHFDVQPEMARRLDFADRAGMLSVERFMKRYFLVAKDVGDLTRLFCASLEFAHAKKPDLLGRFLSNWHKGTRKIEGEKDFVVERGRINVSNDKVFADNPINLIRIFWLAAREDILFHPEALKQISRSLGLITTSLRNDKKANKLFLEILTNHKSAERILRRMNESGVLGKFVPEFGKIVALMQFNMYHHYTVDEHLIRSIGVMAGIASGEYKEELPLTHELLPTLSDTKLLFVALFLHDIAKGRKEDHSIVGEKIARKLCPRFGLTPPEIETVAWLIRYHLIMSEISQSRDIQDPETAHSFAQLVQSPNRLALLMILTACDIRAVGPGVWTGWKGSLLRSLYYATEPLLSGGHSKVNHKERLVEVKSALIEALLALDTGWTKTGIKAYIDRHYSPYWLRTDPSLQIEHAKMVARADKNNQSFCGNCSVRSFEGITEVSFYTADHPRLLSFIAAACTLSQASIVGAHISSMRDGYALDTLRLRRSFNSDEDEKIRAVRVIDTVKQLLDGTKQIPANLGADSRLNKRLKPFKLPPDIQISNGLSQKFTVIEVSGLDRAGLLYDLTRQLADLNLTIGSAHIGTYGEKAVDVFYVTDLTGAKISDPARQKKIKRSLLSVLAPVSAIKAVKA</sequence>
<dbReference type="Pfam" id="PF08335">
    <property type="entry name" value="GlnD_UR_UTase"/>
    <property type="match status" value="1"/>
</dbReference>
<keyword evidence="1 9" id="KW-0808">Transferase</keyword>
<proteinExistence type="inferred from homology"/>
<feature type="domain" description="ACT" evidence="7">
    <location>
        <begin position="749"/>
        <end position="827"/>
    </location>
</feature>
<keyword evidence="6" id="KW-0511">Multifunctional enzyme</keyword>
<dbReference type="InterPro" id="IPR002934">
    <property type="entry name" value="Polymerase_NTP_transf_dom"/>
</dbReference>
<evidence type="ECO:0000259" key="8">
    <source>
        <dbReference type="PROSITE" id="PS51831"/>
    </source>
</evidence>
<dbReference type="InterPro" id="IPR013546">
    <property type="entry name" value="PII_UdlTrfase/GS_AdlTrfase"/>
</dbReference>
<keyword evidence="2 9" id="KW-0548">Nucleotidyltransferase</keyword>
<dbReference type="InterPro" id="IPR003607">
    <property type="entry name" value="HD/PDEase_dom"/>
</dbReference>
<protein>
    <submittedName>
        <fullName evidence="9">[Protein-PII] uridylyltransferase / [Protein-PII]-UMP uridylyl-removing enzyme</fullName>
        <ecNumber evidence="9">2.7.7.59</ecNumber>
    </submittedName>
</protein>
<organism evidence="9">
    <name type="scientific">hydrothermal vent metagenome</name>
    <dbReference type="NCBI Taxonomy" id="652676"/>
    <lineage>
        <taxon>unclassified sequences</taxon>
        <taxon>metagenomes</taxon>
        <taxon>ecological metagenomes</taxon>
    </lineage>
</organism>
<feature type="domain" description="ACT" evidence="7">
    <location>
        <begin position="860"/>
        <end position="940"/>
    </location>
</feature>
<dbReference type="InterPro" id="IPR010043">
    <property type="entry name" value="UTase/UR"/>
</dbReference>
<dbReference type="EMBL" id="UOEQ01000527">
    <property type="protein sequence ID" value="VAW24395.1"/>
    <property type="molecule type" value="Genomic_DNA"/>
</dbReference>
<dbReference type="GO" id="GO:0008773">
    <property type="term" value="F:[protein-PII] uridylyltransferase activity"/>
    <property type="evidence" value="ECO:0007669"/>
    <property type="project" value="UniProtKB-EC"/>
</dbReference>
<dbReference type="SUPFAM" id="SSF81891">
    <property type="entry name" value="Poly A polymerase C-terminal region-like"/>
    <property type="match status" value="1"/>
</dbReference>
<dbReference type="CDD" id="cd04899">
    <property type="entry name" value="ACT_ACR-UUR-like_2"/>
    <property type="match status" value="1"/>
</dbReference>
<dbReference type="Gene3D" id="3.30.460.10">
    <property type="entry name" value="Beta Polymerase, domain 2"/>
    <property type="match status" value="1"/>
</dbReference>
<dbReference type="CDD" id="cd00077">
    <property type="entry name" value="HDc"/>
    <property type="match status" value="1"/>
</dbReference>
<evidence type="ECO:0000259" key="7">
    <source>
        <dbReference type="PROSITE" id="PS51671"/>
    </source>
</evidence>
<dbReference type="InterPro" id="IPR043519">
    <property type="entry name" value="NT_sf"/>
</dbReference>
<evidence type="ECO:0000256" key="2">
    <source>
        <dbReference type="ARBA" id="ARBA00022695"/>
    </source>
</evidence>
<evidence type="ECO:0000256" key="6">
    <source>
        <dbReference type="ARBA" id="ARBA00023268"/>
    </source>
</evidence>
<dbReference type="GO" id="GO:0016787">
    <property type="term" value="F:hydrolase activity"/>
    <property type="evidence" value="ECO:0007669"/>
    <property type="project" value="UniProtKB-KW"/>
</dbReference>
<dbReference type="InterPro" id="IPR006674">
    <property type="entry name" value="HD_domain"/>
</dbReference>
<dbReference type="SMART" id="SM00471">
    <property type="entry name" value="HDc"/>
    <property type="match status" value="1"/>
</dbReference>
<dbReference type="CDD" id="cd04900">
    <property type="entry name" value="ACT_UUR-like_1"/>
    <property type="match status" value="1"/>
</dbReference>
<gene>
    <name evidence="9" type="ORF">MNBD_ALPHA11-1121</name>
</gene>
<name>A0A3B0U0L1_9ZZZZ</name>
<reference evidence="9" key="1">
    <citation type="submission" date="2018-06" db="EMBL/GenBank/DDBJ databases">
        <authorList>
            <person name="Zhirakovskaya E."/>
        </authorList>
    </citation>
    <scope>NUCLEOTIDE SEQUENCE</scope>
</reference>
<keyword evidence="3" id="KW-0677">Repeat</keyword>
<dbReference type="SUPFAM" id="SSF81301">
    <property type="entry name" value="Nucleotidyltransferase"/>
    <property type="match status" value="1"/>
</dbReference>
<evidence type="ECO:0000256" key="3">
    <source>
        <dbReference type="ARBA" id="ARBA00022737"/>
    </source>
</evidence>
<dbReference type="CDD" id="cd05401">
    <property type="entry name" value="NT_GlnE_GlnD_like"/>
    <property type="match status" value="1"/>
</dbReference>
<dbReference type="PROSITE" id="PS51831">
    <property type="entry name" value="HD"/>
    <property type="match status" value="1"/>
</dbReference>
<dbReference type="Pfam" id="PF01909">
    <property type="entry name" value="NTP_transf_2"/>
    <property type="match status" value="1"/>
</dbReference>
<dbReference type="NCBIfam" id="TIGR01693">
    <property type="entry name" value="UTase_glnD"/>
    <property type="match status" value="1"/>
</dbReference>
<dbReference type="SUPFAM" id="SSF81593">
    <property type="entry name" value="Nucleotidyltransferase substrate binding subunit/domain"/>
    <property type="match status" value="1"/>
</dbReference>
<dbReference type="EC" id="2.7.7.59" evidence="9"/>
<dbReference type="SUPFAM" id="SSF55021">
    <property type="entry name" value="ACT-like"/>
    <property type="match status" value="1"/>
</dbReference>
<accession>A0A3B0U0L1</accession>
<dbReference type="InterPro" id="IPR045865">
    <property type="entry name" value="ACT-like_dom_sf"/>
</dbReference>
<dbReference type="Pfam" id="PF24931">
    <property type="entry name" value="ACT_ACR9_3rd"/>
    <property type="match status" value="1"/>
</dbReference>
<evidence type="ECO:0000256" key="5">
    <source>
        <dbReference type="ARBA" id="ARBA00022842"/>
    </source>
</evidence>
<dbReference type="PANTHER" id="PTHR47320:SF1">
    <property type="entry name" value="BIFUNCTIONAL URIDYLYLTRANSFERASE_URIDYLYL-REMOVING ENZYME"/>
    <property type="match status" value="1"/>
</dbReference>
<dbReference type="PROSITE" id="PS51671">
    <property type="entry name" value="ACT"/>
    <property type="match status" value="2"/>
</dbReference>
<evidence type="ECO:0000256" key="1">
    <source>
        <dbReference type="ARBA" id="ARBA00022679"/>
    </source>
</evidence>